<protein>
    <recommendedName>
        <fullName evidence="10">REM-1 domain-containing protein</fullName>
    </recommendedName>
</protein>
<keyword evidence="9" id="KW-1185">Reference proteome</keyword>
<dbReference type="Pfam" id="PF14664">
    <property type="entry name" value="RICTOR_N"/>
    <property type="match status" value="2"/>
</dbReference>
<evidence type="ECO:0000259" key="5">
    <source>
        <dbReference type="SMART" id="SM01307"/>
    </source>
</evidence>
<dbReference type="PANTHER" id="PTHR13298:SF11">
    <property type="entry name" value="RAPAMYCIN-INSENSITIVE COMPANION OF MTOR"/>
    <property type="match status" value="1"/>
</dbReference>
<dbReference type="Gene3D" id="1.10.287.160">
    <property type="entry name" value="HR1 repeat"/>
    <property type="match status" value="1"/>
</dbReference>
<dbReference type="InterPro" id="IPR011989">
    <property type="entry name" value="ARM-like"/>
</dbReference>
<dbReference type="Pfam" id="PF14668">
    <property type="entry name" value="RICTOR_V"/>
    <property type="match status" value="1"/>
</dbReference>
<feature type="domain" description="Rapamycin-insensitive companion of mTOR middle" evidence="5">
    <location>
        <begin position="779"/>
        <end position="988"/>
    </location>
</feature>
<proteinExistence type="inferred from homology"/>
<organism evidence="8 9">
    <name type="scientific">Drechslerella dactyloides</name>
    <name type="common">Nematode-trapping fungus</name>
    <name type="synonym">Arthrobotrys dactyloides</name>
    <dbReference type="NCBI Taxonomy" id="74499"/>
    <lineage>
        <taxon>Eukaryota</taxon>
        <taxon>Fungi</taxon>
        <taxon>Dikarya</taxon>
        <taxon>Ascomycota</taxon>
        <taxon>Pezizomycotina</taxon>
        <taxon>Orbiliomycetes</taxon>
        <taxon>Orbiliales</taxon>
        <taxon>Orbiliaceae</taxon>
        <taxon>Drechslerella</taxon>
    </lineage>
</organism>
<dbReference type="Pfam" id="PF14663">
    <property type="entry name" value="RasGEF_N_2"/>
    <property type="match status" value="1"/>
</dbReference>
<dbReference type="Gene3D" id="1.25.10.10">
    <property type="entry name" value="Leucine-rich Repeat Variant"/>
    <property type="match status" value="1"/>
</dbReference>
<feature type="domain" description="Rapamycin-insensitive companion of mTOR" evidence="7">
    <location>
        <begin position="1181"/>
        <end position="1253"/>
    </location>
</feature>
<feature type="domain" description="REM-1" evidence="4">
    <location>
        <begin position="173"/>
        <end position="242"/>
    </location>
</feature>
<dbReference type="SUPFAM" id="SSF48371">
    <property type="entry name" value="ARM repeat"/>
    <property type="match status" value="1"/>
</dbReference>
<dbReference type="SMART" id="SM01303">
    <property type="entry name" value="RasGEF_N_2"/>
    <property type="match status" value="1"/>
</dbReference>
<accession>A0AAD6NFA7</accession>
<evidence type="ECO:0000259" key="4">
    <source>
        <dbReference type="SMART" id="SM00742"/>
    </source>
</evidence>
<dbReference type="SMART" id="SM01310">
    <property type="entry name" value="RICTOR_V"/>
    <property type="match status" value="1"/>
</dbReference>
<dbReference type="InterPro" id="IPR036274">
    <property type="entry name" value="HR1_rpt_sf"/>
</dbReference>
<dbReference type="EMBL" id="JAQGDS010000015">
    <property type="protein sequence ID" value="KAJ6256105.1"/>
    <property type="molecule type" value="Genomic_DNA"/>
</dbReference>
<dbReference type="InterPro" id="IPR029452">
    <property type="entry name" value="RICTOR_V"/>
</dbReference>
<dbReference type="GO" id="GO:0038203">
    <property type="term" value="P:TORC2 signaling"/>
    <property type="evidence" value="ECO:0007669"/>
    <property type="project" value="TreeGrafter"/>
</dbReference>
<dbReference type="GO" id="GO:0031932">
    <property type="term" value="C:TORC2 complex"/>
    <property type="evidence" value="ECO:0007669"/>
    <property type="project" value="InterPro"/>
</dbReference>
<evidence type="ECO:0008006" key="10">
    <source>
        <dbReference type="Google" id="ProtNLM"/>
    </source>
</evidence>
<dbReference type="InterPro" id="IPR029453">
    <property type="entry name" value="Rictor_IV"/>
</dbReference>
<dbReference type="SUPFAM" id="SSF46585">
    <property type="entry name" value="HR1 repeat"/>
    <property type="match status" value="1"/>
</dbReference>
<dbReference type="SMART" id="SM00742">
    <property type="entry name" value="Hr1"/>
    <property type="match status" value="1"/>
</dbReference>
<dbReference type="InterPro" id="IPR016024">
    <property type="entry name" value="ARM-type_fold"/>
</dbReference>
<dbReference type="SMART" id="SM01308">
    <property type="entry name" value="RICTOR_N"/>
    <property type="match status" value="1"/>
</dbReference>
<comment type="similarity">
    <text evidence="1">Belongs to the RICTOR family.</text>
</comment>
<evidence type="ECO:0000256" key="2">
    <source>
        <dbReference type="SAM" id="Coils"/>
    </source>
</evidence>
<dbReference type="InterPro" id="IPR028267">
    <property type="entry name" value="Pianissimo_N"/>
</dbReference>
<feature type="coiled-coil region" evidence="2">
    <location>
        <begin position="175"/>
        <end position="238"/>
    </location>
</feature>
<reference evidence="8" key="1">
    <citation type="submission" date="2023-01" db="EMBL/GenBank/DDBJ databases">
        <title>The chitinases involved in constricting ring structure development in the nematode-trapping fungus Drechslerella dactyloides.</title>
        <authorList>
            <person name="Wang R."/>
            <person name="Zhang L."/>
            <person name="Tang P."/>
            <person name="Li S."/>
            <person name="Liang L."/>
        </authorList>
    </citation>
    <scope>NUCLEOTIDE SEQUENCE</scope>
    <source>
        <strain evidence="8">YMF1.00031</strain>
    </source>
</reference>
<evidence type="ECO:0000256" key="3">
    <source>
        <dbReference type="SAM" id="MobiDB-lite"/>
    </source>
</evidence>
<dbReference type="Proteomes" id="UP001221413">
    <property type="component" value="Unassembled WGS sequence"/>
</dbReference>
<dbReference type="Pfam" id="PF14666">
    <property type="entry name" value="RICTOR_M"/>
    <property type="match status" value="1"/>
</dbReference>
<gene>
    <name evidence="8" type="ORF">Dda_9197</name>
</gene>
<sequence>MLNVSNNTPTATHGIAGAGAAGISTASTASSASSVAGSIATTVTPATPSTATVRAPGQLNPHLQSRSISSMSTLIDPAPSPAASQPGGGPAGNMLAPTNPLQVRTVNGRPITTIRAVPGNASSIAASSVVTASPTVVGPGSFNSAIPARTLISAPLSTTINTGSPMSGDVANGQLESLEKRLAIERKIQEGAENLLLVLDSKKPKDAKKARAEAERALNEANVKIDQLTNQVDILNSRNLGSQSETRPRMASKFRGEPLLPVPPGIGMPIGTAISEETLSSESPTWSLSDILQSLEERGQRPEVYVEKANTLVHLLKRHQSLKYDLVWSAFGKRVQFMLTHESREVVSAGYRVARYAIADIRSLSTIKSLNTDIIVIKYVLCENPLFAYSDQPKSPVTNRHVFQNQSSLAKDHTSSDARCNVEREQALKFVRAFLEIPGGVREISRGVVRALVSCAEQSDDRLRAMCIETLAEILILEPSLAVAAGSVRILAQVLVDGPAELSDCIVIAFLYLLDMPDTRQYIRPGHDLEIVFSTFTDSYAKSHVNEDKLRSCARVISSIFKSWPGILALSMYDLRSVRSLVESLKIPNIAVRDIVLELLFDIFRIKPPSWSSTFLAGRRLTTYGRVANMKVLEPTIPSVEDKERVNLVDHFVALLLAIFSESGLLDVVVIEEEDGDPAIIRKSTLLVGEILKLSNRLLPSDMNTRLQMLPSLFRCASQFDSVLRKTATSAVYQIDSLNRTLQRTGNHAGTTTTRIALDDSKGTARQVEQVKLKLNLQIDEPHFRSLILDSQILTTKTHTKWKMDALLELVQVSLLNPKRLDEALKGTKFLKRLMSFFRPFKYRFSKINNTKPNLRFVRLGCSLFHTLLQNPEGVKYLADHKVLRQIAECLAQLDPMSGITSADPLFSKVMLQDTLSSGYFLFLGVLSTDPSGIAELRSRDDLMFYFISSMDFSSDGHPRIILSKALTTGPRSVRLLATNHLRNLVEGCRKQPPNPLMPPVATTPSKTAETSKWAIRLLVTQLYDPDVEVCKTAVKILEEACNAKPSLEYVVQCRPALDHLGEIGAPLLLRFLSTSVGYHYLNELDYINREMDDWFHGRNDVYVDQVEASLARAFADSDRISQDGTSFQDIDSSGYVPPHFYRELAKTTEGCRLLQEKGHFEEFAMFVRQNADEYEDIEIVTKVKGSLWAIGNIGSLPSGAPFLDNSDIVEKIVYIAETSSVLSLKGTAFFVLGMLSRTTSGLELLDVFDWDAKISDMGDFLGYCLPRRLKRLLSLQNWDFTSSETQLNGRLTTLTVPGIDDSLTQKLLTAMTNLSNHILANEASREIAKLRQNCAELFQSPDIYCQVLRILESYRYRLPVRRFILELFERKCVDTVVKTPPRALDLDDESTPVASDILSALKIQVSA</sequence>
<evidence type="ECO:0000313" key="9">
    <source>
        <dbReference type="Proteomes" id="UP001221413"/>
    </source>
</evidence>
<dbReference type="InterPro" id="IPR029451">
    <property type="entry name" value="RICTOR_M"/>
</dbReference>
<evidence type="ECO:0000313" key="8">
    <source>
        <dbReference type="EMBL" id="KAJ6256105.1"/>
    </source>
</evidence>
<dbReference type="PANTHER" id="PTHR13298">
    <property type="entry name" value="CYTOSOLIC REGULATOR PIANISSIMO"/>
    <property type="match status" value="1"/>
</dbReference>
<dbReference type="InterPro" id="IPR011072">
    <property type="entry name" value="HR1_rho-bd"/>
</dbReference>
<evidence type="ECO:0000259" key="7">
    <source>
        <dbReference type="SMART" id="SM01310"/>
    </source>
</evidence>
<dbReference type="CDD" id="cd11627">
    <property type="entry name" value="HR1_Ste20-like"/>
    <property type="match status" value="1"/>
</dbReference>
<dbReference type="InterPro" id="IPR028268">
    <property type="entry name" value="Pianissimo_fam"/>
</dbReference>
<evidence type="ECO:0000256" key="1">
    <source>
        <dbReference type="ARBA" id="ARBA00008878"/>
    </source>
</evidence>
<dbReference type="SMART" id="SM01307">
    <property type="entry name" value="RICTOR_M"/>
    <property type="match status" value="1"/>
</dbReference>
<feature type="region of interest" description="Disordered" evidence="3">
    <location>
        <begin position="72"/>
        <end position="99"/>
    </location>
</feature>
<comment type="caution">
    <text evidence="8">The sequence shown here is derived from an EMBL/GenBank/DDBJ whole genome shotgun (WGS) entry which is preliminary data.</text>
</comment>
<feature type="domain" description="Rapamycin-insensitive companion of mTOR N-terminal" evidence="6">
    <location>
        <begin position="306"/>
        <end position="700"/>
    </location>
</feature>
<name>A0AAD6NFA7_DREDA</name>
<evidence type="ECO:0000259" key="6">
    <source>
        <dbReference type="SMART" id="SM01308"/>
    </source>
</evidence>
<keyword evidence="2" id="KW-0175">Coiled coil</keyword>
<dbReference type="Pfam" id="PF02185">
    <property type="entry name" value="HR1"/>
    <property type="match status" value="1"/>
</dbReference>